<evidence type="ECO:0000313" key="2">
    <source>
        <dbReference type="Proteomes" id="UP000270296"/>
    </source>
</evidence>
<evidence type="ECO:0000313" key="3">
    <source>
        <dbReference type="WBParaSite" id="SBAD_0000866601-mRNA-1"/>
    </source>
</evidence>
<protein>
    <submittedName>
        <fullName evidence="3">Ins145_P3_rec domain-containing protein</fullName>
    </submittedName>
</protein>
<accession>A0A183IXK9</accession>
<reference evidence="1 2" key="2">
    <citation type="submission" date="2018-11" db="EMBL/GenBank/DDBJ databases">
        <authorList>
            <consortium name="Pathogen Informatics"/>
        </authorList>
    </citation>
    <scope>NUCLEOTIDE SEQUENCE [LARGE SCALE GENOMIC DNA]</scope>
</reference>
<proteinExistence type="predicted"/>
<dbReference type="WBParaSite" id="SBAD_0000866601-mRNA-1">
    <property type="protein sequence ID" value="SBAD_0000866601-mRNA-1"/>
    <property type="gene ID" value="SBAD_0000866601"/>
</dbReference>
<sequence length="36" mass="3775">MSAVDVFNSTFLHIGDIVSLYAEGNENVSGFIGTLG</sequence>
<reference evidence="3" key="1">
    <citation type="submission" date="2016-06" db="UniProtKB">
        <authorList>
            <consortium name="WormBaseParasite"/>
        </authorList>
    </citation>
    <scope>IDENTIFICATION</scope>
</reference>
<dbReference type="AlphaFoldDB" id="A0A183IXK9"/>
<evidence type="ECO:0000313" key="1">
    <source>
        <dbReference type="EMBL" id="VDP16684.1"/>
    </source>
</evidence>
<keyword evidence="2" id="KW-1185">Reference proteome</keyword>
<dbReference type="OrthoDB" id="76898at2759"/>
<name>A0A183IXK9_9BILA</name>
<gene>
    <name evidence="1" type="ORF">SBAD_LOCUS8357</name>
</gene>
<organism evidence="3">
    <name type="scientific">Soboliphyme baturini</name>
    <dbReference type="NCBI Taxonomy" id="241478"/>
    <lineage>
        <taxon>Eukaryota</taxon>
        <taxon>Metazoa</taxon>
        <taxon>Ecdysozoa</taxon>
        <taxon>Nematoda</taxon>
        <taxon>Enoplea</taxon>
        <taxon>Dorylaimia</taxon>
        <taxon>Dioctophymatida</taxon>
        <taxon>Dioctophymatoidea</taxon>
        <taxon>Soboliphymatidae</taxon>
        <taxon>Soboliphyme</taxon>
    </lineage>
</organism>
<dbReference type="EMBL" id="UZAM01011510">
    <property type="protein sequence ID" value="VDP16684.1"/>
    <property type="molecule type" value="Genomic_DNA"/>
</dbReference>
<dbReference type="Proteomes" id="UP000270296">
    <property type="component" value="Unassembled WGS sequence"/>
</dbReference>